<dbReference type="Pfam" id="PF05239">
    <property type="entry name" value="PRC"/>
    <property type="match status" value="1"/>
</dbReference>
<dbReference type="PANTHER" id="PTHR38463">
    <property type="entry name" value="STRESS RESPONSE PROTEIN YSNF"/>
    <property type="match status" value="1"/>
</dbReference>
<evidence type="ECO:0000256" key="1">
    <source>
        <dbReference type="SAM" id="MobiDB-lite"/>
    </source>
</evidence>
<dbReference type="EMBL" id="SOFL01000008">
    <property type="protein sequence ID" value="TFC05681.1"/>
    <property type="molecule type" value="Genomic_DNA"/>
</dbReference>
<feature type="compositionally biased region" description="Basic and acidic residues" evidence="1">
    <location>
        <begin position="179"/>
        <end position="190"/>
    </location>
</feature>
<dbReference type="Proteomes" id="UP000297907">
    <property type="component" value="Unassembled WGS sequence"/>
</dbReference>
<feature type="region of interest" description="Disordered" evidence="1">
    <location>
        <begin position="179"/>
        <end position="271"/>
    </location>
</feature>
<comment type="caution">
    <text evidence="4">The sequence shown here is derived from an EMBL/GenBank/DDBJ whole genome shotgun (WGS) entry which is preliminary data.</text>
</comment>
<dbReference type="InterPro" id="IPR019060">
    <property type="entry name" value="DUF2382"/>
</dbReference>
<keyword evidence="5" id="KW-1185">Reference proteome</keyword>
<feature type="compositionally biased region" description="Basic and acidic residues" evidence="1">
    <location>
        <begin position="258"/>
        <end position="271"/>
    </location>
</feature>
<dbReference type="AlphaFoldDB" id="A0A4R8WBG9"/>
<dbReference type="Pfam" id="PF09557">
    <property type="entry name" value="DUF2382"/>
    <property type="match status" value="1"/>
</dbReference>
<dbReference type="Gene3D" id="3.90.50.10">
    <property type="entry name" value="Photosynthetic Reaction Center, subunit H, domain 2"/>
    <property type="match status" value="1"/>
</dbReference>
<evidence type="ECO:0000313" key="5">
    <source>
        <dbReference type="Proteomes" id="UP000297907"/>
    </source>
</evidence>
<evidence type="ECO:0000259" key="3">
    <source>
        <dbReference type="Pfam" id="PF09557"/>
    </source>
</evidence>
<dbReference type="NCBIfam" id="TIGR02271">
    <property type="entry name" value="YsnF/AvaK domain"/>
    <property type="match status" value="1"/>
</dbReference>
<feature type="domain" description="DUF2382" evidence="3">
    <location>
        <begin position="142"/>
        <end position="253"/>
    </location>
</feature>
<sequence length="271" mass="29856">MINTNNIDSLIGANVVDTEGRKVGTVGQVYLDSSTNQPSWVTVKTGLFGTSESFAPLDSADWTGDELRIGFDKSFVKDAPRIDTDGSLESADEDALYKYYKLGGSSTTDRDADYAGTQTNATVGDRRTEGYDTSGPTTDDAMTRSEEQLRVGTEQVDAGRARLRKHVVTENQTVTVPVSHEEVTLEREPITDANRGNATSGPDLSDEEHEVQLTEERVVVDKETVPVERVRLGTETVTEDQRVSEEVRKEEIDYDASDADRKGNRSRDDTH</sequence>
<feature type="domain" description="PRC-barrel" evidence="2">
    <location>
        <begin position="6"/>
        <end position="58"/>
    </location>
</feature>
<dbReference type="PANTHER" id="PTHR38463:SF1">
    <property type="entry name" value="STRESS RESPONSE PROTEIN YSNF"/>
    <property type="match status" value="1"/>
</dbReference>
<evidence type="ECO:0000259" key="2">
    <source>
        <dbReference type="Pfam" id="PF05239"/>
    </source>
</evidence>
<feature type="compositionally biased region" description="Basic and acidic residues" evidence="1">
    <location>
        <begin position="239"/>
        <end position="251"/>
    </location>
</feature>
<dbReference type="GO" id="GO:0019684">
    <property type="term" value="P:photosynthesis, light reaction"/>
    <property type="evidence" value="ECO:0007669"/>
    <property type="project" value="InterPro"/>
</dbReference>
<reference evidence="4 5" key="1">
    <citation type="submission" date="2019-03" db="EMBL/GenBank/DDBJ databases">
        <title>Genomics of glacier-inhabiting Cryobacterium strains.</title>
        <authorList>
            <person name="Liu Q."/>
            <person name="Xin Y.-H."/>
        </authorList>
    </citation>
    <scope>NUCLEOTIDE SEQUENCE [LARGE SCALE GENOMIC DNA]</scope>
    <source>
        <strain evidence="4 5">RHLS22-1</strain>
    </source>
</reference>
<name>A0A4R8WBG9_9MICO</name>
<dbReference type="InterPro" id="IPR027275">
    <property type="entry name" value="PRC-brl_dom"/>
</dbReference>
<gene>
    <name evidence="4" type="ORF">E3O42_03355</name>
</gene>
<dbReference type="InterPro" id="IPR052967">
    <property type="entry name" value="Stress_Response_Assoc"/>
</dbReference>
<dbReference type="InterPro" id="IPR014747">
    <property type="entry name" value="Bac_photo_RC_H_C"/>
</dbReference>
<protein>
    <submittedName>
        <fullName evidence="4">DUF2382 domain-containing protein</fullName>
    </submittedName>
</protein>
<dbReference type="GO" id="GO:0030077">
    <property type="term" value="C:plasma membrane light-harvesting complex"/>
    <property type="evidence" value="ECO:0007669"/>
    <property type="project" value="InterPro"/>
</dbReference>
<evidence type="ECO:0000313" key="4">
    <source>
        <dbReference type="EMBL" id="TFC05681.1"/>
    </source>
</evidence>
<organism evidence="4 5">
    <name type="scientific">Cryobacterium adonitolivorans</name>
    <dbReference type="NCBI Taxonomy" id="1259189"/>
    <lineage>
        <taxon>Bacteria</taxon>
        <taxon>Bacillati</taxon>
        <taxon>Actinomycetota</taxon>
        <taxon>Actinomycetes</taxon>
        <taxon>Micrococcales</taxon>
        <taxon>Microbacteriaceae</taxon>
        <taxon>Cryobacterium</taxon>
    </lineage>
</organism>
<proteinExistence type="predicted"/>
<accession>A0A4R8WBG9</accession>
<dbReference type="OrthoDB" id="3712018at2"/>
<dbReference type="InterPro" id="IPR011033">
    <property type="entry name" value="PRC_barrel-like_sf"/>
</dbReference>
<dbReference type="SUPFAM" id="SSF50346">
    <property type="entry name" value="PRC-barrel domain"/>
    <property type="match status" value="1"/>
</dbReference>
<feature type="compositionally biased region" description="Basic and acidic residues" evidence="1">
    <location>
        <begin position="210"/>
        <end position="232"/>
    </location>
</feature>